<reference evidence="12" key="1">
    <citation type="journal article" date="2019" name="Int. J. Syst. Evol. Microbiol.">
        <title>The Global Catalogue of Microorganisms (GCM) 10K type strain sequencing project: providing services to taxonomists for standard genome sequencing and annotation.</title>
        <authorList>
            <consortium name="The Broad Institute Genomics Platform"/>
            <consortium name="The Broad Institute Genome Sequencing Center for Infectious Disease"/>
            <person name="Wu L."/>
            <person name="Ma J."/>
        </authorList>
    </citation>
    <scope>NUCLEOTIDE SEQUENCE [LARGE SCALE GENOMIC DNA]</scope>
    <source>
        <strain evidence="12">KCTC 32465</strain>
    </source>
</reference>
<evidence type="ECO:0000256" key="8">
    <source>
        <dbReference type="ARBA" id="ARBA00049120"/>
    </source>
</evidence>
<evidence type="ECO:0000256" key="1">
    <source>
        <dbReference type="ARBA" id="ARBA00010203"/>
    </source>
</evidence>
<evidence type="ECO:0000313" key="11">
    <source>
        <dbReference type="EMBL" id="GHA60279.1"/>
    </source>
</evidence>
<dbReference type="InterPro" id="IPR029063">
    <property type="entry name" value="SAM-dependent_MTases_sf"/>
</dbReference>
<evidence type="ECO:0000256" key="4">
    <source>
        <dbReference type="ARBA" id="ARBA00022691"/>
    </source>
</evidence>
<dbReference type="Pfam" id="PF01555">
    <property type="entry name" value="N6_N4_Mtase"/>
    <property type="match status" value="1"/>
</dbReference>
<dbReference type="EMBL" id="BMZF01000010">
    <property type="protein sequence ID" value="GHA60279.1"/>
    <property type="molecule type" value="Genomic_DNA"/>
</dbReference>
<evidence type="ECO:0000256" key="7">
    <source>
        <dbReference type="ARBA" id="ARBA00047942"/>
    </source>
</evidence>
<evidence type="ECO:0000259" key="10">
    <source>
        <dbReference type="Pfam" id="PF01555"/>
    </source>
</evidence>
<gene>
    <name evidence="11" type="ORF">GCM10008927_27260</name>
</gene>
<dbReference type="InterPro" id="IPR017985">
    <property type="entry name" value="MeTrfase_CN4_CS"/>
</dbReference>
<name>A0ABQ3D6K0_9RHOB</name>
<comment type="catalytic activity">
    <reaction evidence="7">
        <text>a 2'-deoxyadenosine in DNA + S-adenosyl-L-methionine = an N(6)-methyl-2'-deoxyadenosine in DNA + S-adenosyl-L-homocysteine + H(+)</text>
        <dbReference type="Rhea" id="RHEA:15197"/>
        <dbReference type="Rhea" id="RHEA-COMP:12418"/>
        <dbReference type="Rhea" id="RHEA-COMP:12419"/>
        <dbReference type="ChEBI" id="CHEBI:15378"/>
        <dbReference type="ChEBI" id="CHEBI:57856"/>
        <dbReference type="ChEBI" id="CHEBI:59789"/>
        <dbReference type="ChEBI" id="CHEBI:90615"/>
        <dbReference type="ChEBI" id="CHEBI:90616"/>
        <dbReference type="EC" id="2.1.1.72"/>
    </reaction>
</comment>
<dbReference type="InterPro" id="IPR001091">
    <property type="entry name" value="RM_Methyltransferase"/>
</dbReference>
<dbReference type="PROSITE" id="PS00093">
    <property type="entry name" value="N4_MTASE"/>
    <property type="match status" value="1"/>
</dbReference>
<comment type="caution">
    <text evidence="11">The sequence shown here is derived from an EMBL/GenBank/DDBJ whole genome shotgun (WGS) entry which is preliminary data.</text>
</comment>
<dbReference type="EC" id="2.1.1.-" evidence="9"/>
<accession>A0ABQ3D6K0</accession>
<sequence length="308" mass="34638">MDDPLRRKLDFKLPYPAKVASDVKGQGNINWFLLQGALIAIRLDDLKIDADEMAPILSKNEFINKILVGDAVSTMKKLPQGCVDIVVTSPPYNLKNSTGNGMKDGRGGKWSNAALMDGYANYNDNMPHDDYVAWQRKCLTEMMRVVSDDGAIFYNHKWRVQAGLLQDRSDIVEGFPVRQIIIWRRKGGFNFNPGYFVPTYEVIYLIAKKGFKLAKGGNSHGDIWEFTQEQKNPHPAPFPVALIDRIITSTNAKTVLDPFMGSGTTAISAKSHNRDYVGIELSEKYVVHAEERIKNYFDEADEISTGQK</sequence>
<keyword evidence="2" id="KW-0489">Methyltransferase</keyword>
<keyword evidence="6" id="KW-0238">DNA-binding</keyword>
<keyword evidence="5" id="KW-0680">Restriction system</keyword>
<evidence type="ECO:0000313" key="12">
    <source>
        <dbReference type="Proteomes" id="UP000634455"/>
    </source>
</evidence>
<evidence type="ECO:0000256" key="6">
    <source>
        <dbReference type="ARBA" id="ARBA00023125"/>
    </source>
</evidence>
<evidence type="ECO:0000256" key="2">
    <source>
        <dbReference type="ARBA" id="ARBA00022603"/>
    </source>
</evidence>
<comment type="similarity">
    <text evidence="1">Belongs to the N(4)/N(6)-methyltransferase family. N(4) subfamily.</text>
</comment>
<dbReference type="SUPFAM" id="SSF53335">
    <property type="entry name" value="S-adenosyl-L-methionine-dependent methyltransferases"/>
    <property type="match status" value="1"/>
</dbReference>
<dbReference type="Proteomes" id="UP000634455">
    <property type="component" value="Unassembled WGS sequence"/>
</dbReference>
<dbReference type="Gene3D" id="3.40.50.150">
    <property type="entry name" value="Vaccinia Virus protein VP39"/>
    <property type="match status" value="1"/>
</dbReference>
<dbReference type="RefSeq" id="WP_229802359.1">
    <property type="nucleotide sequence ID" value="NZ_BMZF01000010.1"/>
</dbReference>
<organism evidence="11 12">
    <name type="scientific">Paramylibacter ulvae</name>
    <dbReference type="NCBI Taxonomy" id="1651968"/>
    <lineage>
        <taxon>Bacteria</taxon>
        <taxon>Pseudomonadati</taxon>
        <taxon>Pseudomonadota</taxon>
        <taxon>Alphaproteobacteria</taxon>
        <taxon>Rhodobacterales</taxon>
        <taxon>Paracoccaceae</taxon>
        <taxon>Paramylibacter</taxon>
    </lineage>
</organism>
<proteinExistence type="inferred from homology"/>
<protein>
    <recommendedName>
        <fullName evidence="9">Methyltransferase</fullName>
        <ecNumber evidence="9">2.1.1.-</ecNumber>
    </recommendedName>
</protein>
<keyword evidence="4" id="KW-0949">S-adenosyl-L-methionine</keyword>
<keyword evidence="12" id="KW-1185">Reference proteome</keyword>
<evidence type="ECO:0000256" key="3">
    <source>
        <dbReference type="ARBA" id="ARBA00022679"/>
    </source>
</evidence>
<dbReference type="InterPro" id="IPR002941">
    <property type="entry name" value="DNA_methylase_N4/N6"/>
</dbReference>
<dbReference type="PRINTS" id="PR00508">
    <property type="entry name" value="S21N4MTFRASE"/>
</dbReference>
<feature type="domain" description="DNA methylase N-4/N-6" evidence="10">
    <location>
        <begin position="83"/>
        <end position="290"/>
    </location>
</feature>
<evidence type="ECO:0000256" key="5">
    <source>
        <dbReference type="ARBA" id="ARBA00022747"/>
    </source>
</evidence>
<comment type="catalytic activity">
    <reaction evidence="8">
        <text>a 2'-deoxycytidine in DNA + S-adenosyl-L-methionine = an N(4)-methyl-2'-deoxycytidine in DNA + S-adenosyl-L-homocysteine + H(+)</text>
        <dbReference type="Rhea" id="RHEA:16857"/>
        <dbReference type="Rhea" id="RHEA-COMP:11369"/>
        <dbReference type="Rhea" id="RHEA-COMP:13674"/>
        <dbReference type="ChEBI" id="CHEBI:15378"/>
        <dbReference type="ChEBI" id="CHEBI:57856"/>
        <dbReference type="ChEBI" id="CHEBI:59789"/>
        <dbReference type="ChEBI" id="CHEBI:85452"/>
        <dbReference type="ChEBI" id="CHEBI:137933"/>
        <dbReference type="EC" id="2.1.1.113"/>
    </reaction>
</comment>
<keyword evidence="3" id="KW-0808">Transferase</keyword>
<evidence type="ECO:0000256" key="9">
    <source>
        <dbReference type="RuleBase" id="RU362026"/>
    </source>
</evidence>